<dbReference type="NCBIfam" id="TIGR00702">
    <property type="entry name" value="YcaO-type kinase domain"/>
    <property type="match status" value="1"/>
</dbReference>
<accession>A0ABV9YRT3</accession>
<keyword evidence="3" id="KW-1185">Reference proteome</keyword>
<evidence type="ECO:0000313" key="2">
    <source>
        <dbReference type="EMBL" id="MFC5064225.1"/>
    </source>
</evidence>
<dbReference type="EMBL" id="JBHSIV010000021">
    <property type="protein sequence ID" value="MFC5064225.1"/>
    <property type="molecule type" value="Genomic_DNA"/>
</dbReference>
<dbReference type="PANTHER" id="PTHR37809:SF1">
    <property type="entry name" value="RIBOSOMAL PROTEIN S12 METHYLTHIOTRANSFERASE ACCESSORY FACTOR YCAO"/>
    <property type="match status" value="1"/>
</dbReference>
<dbReference type="SUPFAM" id="SSF69572">
    <property type="entry name" value="Activating enzymes of the ubiquitin-like proteins"/>
    <property type="match status" value="1"/>
</dbReference>
<dbReference type="PANTHER" id="PTHR37809">
    <property type="entry name" value="RIBOSOMAL PROTEIN S12 METHYLTHIOTRANSFERASE ACCESSORY FACTOR YCAO"/>
    <property type="match status" value="1"/>
</dbReference>
<proteinExistence type="predicted"/>
<dbReference type="Gene3D" id="3.30.160.660">
    <property type="match status" value="1"/>
</dbReference>
<sequence length="734" mass="78786">MTVDVARAGGLRLRGHLRLERDGDAVLVVGEDGITVLRGRAAAVVGALVDGDRTVPALDADPEEVAVLERLRSCGLVEVRSDAPAERPRAELSTFHGATSGARVDAAPSPVVEVLDLGDPETAPAVSAALDGIGARPATASERVDVTVVTVSDLLDPGLAELDAQFRAEGRPWLPVRARGVRQWIGPFFGTTPDGPCWTCLADRLRMHRRAEQAVLDRRGESRPLARALPAHPATLGYTAHAVAFEVDAWAHGLDRPVRRAVVVHDSRTMTSERHELRRRPQCPTCGDTGIVTRRANRQVRLGPTPGDAPPGRGLPAALGHLVSPVTGVVPALEVTPGPVAETFIARTGPLPSPRRISMDAVRRRARLGCGGAGSSPEAARTSGLGEALERWCGQWFGDEQHVRARRNDLGDAAVDPRDCLLLDPRQIGDRDRWNAEHGVFNQVAPAVDDEEVTSWTPMWSLRDGRRRLLPTGMLHHGAPGPLWAPADSNGCAAGPTRDEAIRRGLLELVERDAVALWWYNRTPMRGLDLDGDAGTRAVRERHRSLGRDLWALDLTSDLGIPVVVALSGRRRPDGAADRVMLGFGADPDPAVALRRALGELASSIPLVLDGAVVSQDLDVRRWIDEVDTAGEPWLRPSPGPAVPVTDLLGGGTVDPAGGVSAVVARLCAHGLDPLVLDQTRPDVGLPVVRTVVPTLRPMWARFAPGRLFDVPVELGRRAEPLPYESLNPRVVFL</sequence>
<dbReference type="InterPro" id="IPR022291">
    <property type="entry name" value="Bacteriocin_synth_cyclodeHase"/>
</dbReference>
<dbReference type="Gene3D" id="3.40.50.720">
    <property type="entry name" value="NAD(P)-binding Rossmann-like Domain"/>
    <property type="match status" value="1"/>
</dbReference>
<dbReference type="Pfam" id="PF02624">
    <property type="entry name" value="YcaO"/>
    <property type="match status" value="1"/>
</dbReference>
<dbReference type="InterPro" id="IPR003776">
    <property type="entry name" value="YcaO-like_dom"/>
</dbReference>
<dbReference type="Gene3D" id="3.30.40.250">
    <property type="match status" value="1"/>
</dbReference>
<feature type="domain" description="YcaO" evidence="1">
    <location>
        <begin position="372"/>
        <end position="734"/>
    </location>
</feature>
<reference evidence="3" key="1">
    <citation type="journal article" date="2019" name="Int. J. Syst. Evol. Microbiol.">
        <title>The Global Catalogue of Microorganisms (GCM) 10K type strain sequencing project: providing services to taxonomists for standard genome sequencing and annotation.</title>
        <authorList>
            <consortium name="The Broad Institute Genomics Platform"/>
            <consortium name="The Broad Institute Genome Sequencing Center for Infectious Disease"/>
            <person name="Wu L."/>
            <person name="Ma J."/>
        </authorList>
    </citation>
    <scope>NUCLEOTIDE SEQUENCE [LARGE SCALE GENOMIC DNA]</scope>
    <source>
        <strain evidence="3">CGMCC 4.7093</strain>
    </source>
</reference>
<organism evidence="2 3">
    <name type="scientific">Actinomycetospora atypica</name>
    <dbReference type="NCBI Taxonomy" id="1290095"/>
    <lineage>
        <taxon>Bacteria</taxon>
        <taxon>Bacillati</taxon>
        <taxon>Actinomycetota</taxon>
        <taxon>Actinomycetes</taxon>
        <taxon>Pseudonocardiales</taxon>
        <taxon>Pseudonocardiaceae</taxon>
        <taxon>Actinomycetospora</taxon>
    </lineage>
</organism>
<evidence type="ECO:0000259" key="1">
    <source>
        <dbReference type="PROSITE" id="PS51664"/>
    </source>
</evidence>
<dbReference type="NCBIfam" id="TIGR03882">
    <property type="entry name" value="cyclo_dehyd_2"/>
    <property type="match status" value="1"/>
</dbReference>
<name>A0ABV9YRT3_9PSEU</name>
<gene>
    <name evidence="2" type="ORF">ACFPBZ_18525</name>
</gene>
<comment type="caution">
    <text evidence="2">The sequence shown here is derived from an EMBL/GenBank/DDBJ whole genome shotgun (WGS) entry which is preliminary data.</text>
</comment>
<dbReference type="Proteomes" id="UP001595947">
    <property type="component" value="Unassembled WGS sequence"/>
</dbReference>
<dbReference type="PROSITE" id="PS51664">
    <property type="entry name" value="YCAO"/>
    <property type="match status" value="1"/>
</dbReference>
<dbReference type="InterPro" id="IPR035985">
    <property type="entry name" value="Ubiquitin-activating_enz"/>
</dbReference>
<protein>
    <submittedName>
        <fullName evidence="2">TOMM leader peptide-binding protein</fullName>
    </submittedName>
</protein>
<dbReference type="RefSeq" id="WP_378037573.1">
    <property type="nucleotide sequence ID" value="NZ_JBHSIV010000021.1"/>
</dbReference>
<evidence type="ECO:0000313" key="3">
    <source>
        <dbReference type="Proteomes" id="UP001595947"/>
    </source>
</evidence>
<dbReference type="Gene3D" id="3.30.1330.230">
    <property type="match status" value="1"/>
</dbReference>